<evidence type="ECO:0000256" key="5">
    <source>
        <dbReference type="ARBA" id="ARBA00022600"/>
    </source>
</evidence>
<accession>A0A2R8FAY5</accession>
<evidence type="ECO:0000256" key="9">
    <source>
        <dbReference type="ARBA" id="ARBA00023277"/>
    </source>
</evidence>
<dbReference type="SUPFAM" id="SSF51011">
    <property type="entry name" value="Glycosyl hydrolase domain"/>
    <property type="match status" value="1"/>
</dbReference>
<dbReference type="GO" id="GO:0003844">
    <property type="term" value="F:1,4-alpha-glucan branching enzyme activity"/>
    <property type="evidence" value="ECO:0007669"/>
    <property type="project" value="UniProtKB-UniRule"/>
</dbReference>
<dbReference type="EMBL" id="LT993738">
    <property type="protein sequence ID" value="SPN73598.1"/>
    <property type="molecule type" value="Genomic_DNA"/>
</dbReference>
<dbReference type="EC" id="2.4.1.18" evidence="10"/>
<dbReference type="InterPro" id="IPR006048">
    <property type="entry name" value="A-amylase/branching_C"/>
</dbReference>
<dbReference type="Pfam" id="PF02806">
    <property type="entry name" value="Alpha-amylase_C"/>
    <property type="match status" value="1"/>
</dbReference>
<dbReference type="InterPro" id="IPR054169">
    <property type="entry name" value="GlgB_N"/>
</dbReference>
<dbReference type="InterPro" id="IPR013780">
    <property type="entry name" value="Glyco_hydro_b"/>
</dbReference>
<dbReference type="InterPro" id="IPR014756">
    <property type="entry name" value="Ig_E-set"/>
</dbReference>
<feature type="active site" description="Nucleophile" evidence="10 11">
    <location>
        <position position="400"/>
    </location>
</feature>
<evidence type="ECO:0000256" key="4">
    <source>
        <dbReference type="ARBA" id="ARBA00009000"/>
    </source>
</evidence>
<gene>
    <name evidence="10 13" type="primary">glgB</name>
    <name evidence="13" type="ORF">C10C_0431</name>
</gene>
<dbReference type="PANTHER" id="PTHR43651">
    <property type="entry name" value="1,4-ALPHA-GLUCAN-BRANCHING ENZYME"/>
    <property type="match status" value="1"/>
</dbReference>
<dbReference type="PIRSF" id="PIRSF000463">
    <property type="entry name" value="GlgB"/>
    <property type="match status" value="1"/>
</dbReference>
<dbReference type="SMART" id="SM00642">
    <property type="entry name" value="Aamy"/>
    <property type="match status" value="1"/>
</dbReference>
<dbReference type="Pfam" id="PF02922">
    <property type="entry name" value="CBM_48"/>
    <property type="match status" value="1"/>
</dbReference>
<dbReference type="FunFam" id="2.60.40.10:FF:000169">
    <property type="entry name" value="1,4-alpha-glucan branching enzyme GlgB"/>
    <property type="match status" value="1"/>
</dbReference>
<dbReference type="AlphaFoldDB" id="A0A2R8FAY5"/>
<dbReference type="Gene3D" id="2.60.40.1180">
    <property type="entry name" value="Golgi alpha-mannosidase II"/>
    <property type="match status" value="1"/>
</dbReference>
<dbReference type="GO" id="GO:0005978">
    <property type="term" value="P:glycogen biosynthetic process"/>
    <property type="evidence" value="ECO:0007669"/>
    <property type="project" value="UniProtKB-UniRule"/>
</dbReference>
<dbReference type="OrthoDB" id="9800174at2"/>
<dbReference type="Pfam" id="PF00128">
    <property type="entry name" value="Alpha-amylase"/>
    <property type="match status" value="1"/>
</dbReference>
<dbReference type="GO" id="GO:0004553">
    <property type="term" value="F:hydrolase activity, hydrolyzing O-glycosyl compounds"/>
    <property type="evidence" value="ECO:0007669"/>
    <property type="project" value="InterPro"/>
</dbReference>
<comment type="catalytic activity">
    <reaction evidence="1 10">
        <text>Transfers a segment of a (1-&gt;4)-alpha-D-glucan chain to a primary hydroxy group in a similar glucan chain.</text>
        <dbReference type="EC" id="2.4.1.18"/>
    </reaction>
</comment>
<dbReference type="InterPro" id="IPR006407">
    <property type="entry name" value="GlgB"/>
</dbReference>
<evidence type="ECO:0000256" key="7">
    <source>
        <dbReference type="ARBA" id="ARBA00022679"/>
    </source>
</evidence>
<dbReference type="SUPFAM" id="SSF51445">
    <property type="entry name" value="(Trans)glycosidases"/>
    <property type="match status" value="1"/>
</dbReference>
<dbReference type="FunFam" id="3.20.20.80:FF:000003">
    <property type="entry name" value="1,4-alpha-glucan branching enzyme GlgB"/>
    <property type="match status" value="1"/>
</dbReference>
<evidence type="ECO:0000256" key="8">
    <source>
        <dbReference type="ARBA" id="ARBA00023056"/>
    </source>
</evidence>
<dbReference type="PANTHER" id="PTHR43651:SF3">
    <property type="entry name" value="1,4-ALPHA-GLUCAN-BRANCHING ENZYME"/>
    <property type="match status" value="1"/>
</dbReference>
<reference evidence="14" key="1">
    <citation type="submission" date="2017-11" db="EMBL/GenBank/DDBJ databases">
        <authorList>
            <person name="Seth-Smith MB H."/>
        </authorList>
    </citation>
    <scope>NUCLEOTIDE SEQUENCE [LARGE SCALE GENOMIC DNA]</scope>
</reference>
<evidence type="ECO:0000256" key="10">
    <source>
        <dbReference type="HAMAP-Rule" id="MF_00685"/>
    </source>
</evidence>
<dbReference type="UniPathway" id="UPA00164"/>
<dbReference type="CDD" id="cd02855">
    <property type="entry name" value="E_set_GBE_prok_N"/>
    <property type="match status" value="1"/>
</dbReference>
<proteinExistence type="inferred from homology"/>
<dbReference type="Proteomes" id="UP000244926">
    <property type="component" value="Chromosome I"/>
</dbReference>
<evidence type="ECO:0000313" key="13">
    <source>
        <dbReference type="EMBL" id="SPN73598.1"/>
    </source>
</evidence>
<dbReference type="NCBIfam" id="NF008967">
    <property type="entry name" value="PRK12313.1"/>
    <property type="match status" value="1"/>
</dbReference>
<evidence type="ECO:0000256" key="11">
    <source>
        <dbReference type="PIRSR" id="PIRSR000463-1"/>
    </source>
</evidence>
<dbReference type="NCBIfam" id="NF003811">
    <property type="entry name" value="PRK05402.1"/>
    <property type="match status" value="1"/>
</dbReference>
<evidence type="ECO:0000313" key="14">
    <source>
        <dbReference type="Proteomes" id="UP000244926"/>
    </source>
</evidence>
<evidence type="ECO:0000256" key="6">
    <source>
        <dbReference type="ARBA" id="ARBA00022676"/>
    </source>
</evidence>
<protein>
    <recommendedName>
        <fullName evidence="10">1,4-alpha-glucan branching enzyme GlgB</fullName>
        <ecNumber evidence="10">2.4.1.18</ecNumber>
    </recommendedName>
    <alternativeName>
        <fullName evidence="10">1,4-alpha-D-glucan:1,4-alpha-D-glucan 6-glucosyl-transferase</fullName>
    </alternativeName>
    <alternativeName>
        <fullName evidence="10">Alpha-(1-&gt;4)-glucan branching enzyme</fullName>
    </alternativeName>
    <alternativeName>
        <fullName evidence="10">Glycogen branching enzyme</fullName>
        <shortName evidence="10">BE</shortName>
    </alternativeName>
</protein>
<dbReference type="CDD" id="cd11322">
    <property type="entry name" value="AmyAc_Glg_BE"/>
    <property type="match status" value="1"/>
</dbReference>
<keyword evidence="5 10" id="KW-0321">Glycogen metabolism</keyword>
<evidence type="ECO:0000256" key="2">
    <source>
        <dbReference type="ARBA" id="ARBA00002953"/>
    </source>
</evidence>
<dbReference type="InterPro" id="IPR017853">
    <property type="entry name" value="GH"/>
</dbReference>
<keyword evidence="7 10" id="KW-0808">Transferase</keyword>
<evidence type="ECO:0000256" key="3">
    <source>
        <dbReference type="ARBA" id="ARBA00004964"/>
    </source>
</evidence>
<dbReference type="InterPro" id="IPR006047">
    <property type="entry name" value="GH13_cat_dom"/>
</dbReference>
<dbReference type="Gene3D" id="3.20.20.80">
    <property type="entry name" value="Glycosidases"/>
    <property type="match status" value="1"/>
</dbReference>
<comment type="similarity">
    <text evidence="4 10">Belongs to the glycosyl hydrolase 13 family. GlgB subfamily.</text>
</comment>
<comment type="subunit">
    <text evidence="10">Monomer.</text>
</comment>
<comment type="function">
    <text evidence="2 10">Catalyzes the formation of the alpha-1,6-glucosidic linkages in glycogen by scission of a 1,4-alpha-linked oligosaccharide from growing alpha-1,4-glucan chains and the subsequent attachment of the oligosaccharide to the alpha-1,6 position.</text>
</comment>
<keyword evidence="14" id="KW-1185">Reference proteome</keyword>
<dbReference type="KEGG" id="csee:C10C_0431"/>
<dbReference type="GO" id="GO:0043169">
    <property type="term" value="F:cation binding"/>
    <property type="evidence" value="ECO:0007669"/>
    <property type="project" value="InterPro"/>
</dbReference>
<keyword evidence="8 10" id="KW-0320">Glycogen biosynthesis</keyword>
<comment type="pathway">
    <text evidence="3 10">Glycan biosynthesis; glycogen biosynthesis.</text>
</comment>
<dbReference type="Pfam" id="PF22019">
    <property type="entry name" value="GlgB_N"/>
    <property type="match status" value="1"/>
</dbReference>
<dbReference type="InterPro" id="IPR044143">
    <property type="entry name" value="GlgB_N_E_set_prok"/>
</dbReference>
<organism evidence="13 14">
    <name type="scientific">Chlamydia serpentis</name>
    <dbReference type="NCBI Taxonomy" id="1967782"/>
    <lineage>
        <taxon>Bacteria</taxon>
        <taxon>Pseudomonadati</taxon>
        <taxon>Chlamydiota</taxon>
        <taxon>Chlamydiia</taxon>
        <taxon>Chlamydiales</taxon>
        <taxon>Chlamydiaceae</taxon>
        <taxon>Chlamydia/Chlamydophila group</taxon>
        <taxon>Chlamydia</taxon>
    </lineage>
</organism>
<evidence type="ECO:0000259" key="12">
    <source>
        <dbReference type="SMART" id="SM00642"/>
    </source>
</evidence>
<dbReference type="InterPro" id="IPR004193">
    <property type="entry name" value="Glyco_hydro_13_N"/>
</dbReference>
<keyword evidence="9 10" id="KW-0119">Carbohydrate metabolism</keyword>
<dbReference type="Gene3D" id="2.60.40.10">
    <property type="entry name" value="Immunoglobulins"/>
    <property type="match status" value="2"/>
</dbReference>
<dbReference type="NCBIfam" id="TIGR01515">
    <property type="entry name" value="branching_enzym"/>
    <property type="match status" value="1"/>
</dbReference>
<dbReference type="GO" id="GO:0005829">
    <property type="term" value="C:cytosol"/>
    <property type="evidence" value="ECO:0007669"/>
    <property type="project" value="TreeGrafter"/>
</dbReference>
<dbReference type="InterPro" id="IPR037439">
    <property type="entry name" value="Branching_enzy"/>
</dbReference>
<dbReference type="SUPFAM" id="SSF81296">
    <property type="entry name" value="E set domains"/>
    <property type="match status" value="2"/>
</dbReference>
<dbReference type="HAMAP" id="MF_00685">
    <property type="entry name" value="GlgB"/>
    <property type="match status" value="1"/>
</dbReference>
<dbReference type="RefSeq" id="WP_108896556.1">
    <property type="nucleotide sequence ID" value="NZ_LT993738.1"/>
</dbReference>
<feature type="active site" description="Proton donor" evidence="10 11">
    <location>
        <position position="453"/>
    </location>
</feature>
<evidence type="ECO:0000256" key="1">
    <source>
        <dbReference type="ARBA" id="ARBA00000826"/>
    </source>
</evidence>
<name>A0A2R8FAY5_9CHLA</name>
<feature type="domain" description="Glycosyl hydrolase family 13 catalytic" evidence="12">
    <location>
        <begin position="244"/>
        <end position="590"/>
    </location>
</feature>
<sequence length="720" mass="83358">MVDRLINPWDLDLLVSGKQKDPHKLLGILPDKDCSDRIILFRPGARRVAVEFLGEHYNATPHHSGLFSLSVPKGTRHRDYRVYHQNGLLAHDPYAFPPMWGEVDSFLFHKGTHYRIYERMGAIPIEFHGISGVLFVLWAPHAQRVSVVGDFNFWHGLVNPLRKVSDKGIWELFVPGLEEGSRYKWEIVTKTGSLIIKTDPYGKSFGPPPQSVAIVADSHNYSWNDRNWIEQRAKQNEKPILIYEVHFGSWQWHEGRPLSYSEMAHRLARYCKEMHYTHVELLPITEHPLNESWGYQVTGYYAPTSRYGSFHEFQYFVDYLHQEHIGVILDWVPGHFPIDDFALASFDGEPLYEYTGYSELLHPHWNTLTFDYSRNEVSNFLIGSALFWLDKMHIDGLRVDAVASMLYLDYGRQQGEWTPNIHGGKENLASIEFLKHLNSIIHKEYPGVLTFAEESTAFPGVTKNVDCGGLGFDYKWNLGWMHDTFHYFAKDPIYRAYHQKDLTFSLWYAFDESFILPLSHDEVVHGKGSLIKKLPGDSWTQFAQMRLLLSYQICLPGKKLLFMGGEFGQYREWSPDRPLDWELLDLDYHRTLQRCIAELNALYITQRCLWIGENSRDCFAWIDFNDEVNNVIAYYRFAAGDHSSALLCVHHFSAVNFPSYILRCEHLNRCELLFNTDDEAFGGSGQGRRLPVICQDNGIPWGLDIELPPLATLIYAVTFL</sequence>
<keyword evidence="6 10" id="KW-0328">Glycosyltransferase</keyword>
<dbReference type="InterPro" id="IPR013783">
    <property type="entry name" value="Ig-like_fold"/>
</dbReference>